<feature type="domain" description="DUF3700" evidence="1">
    <location>
        <begin position="191"/>
        <end position="246"/>
    </location>
</feature>
<name>A0AAE0FE87_9CHLO</name>
<dbReference type="Pfam" id="PF12481">
    <property type="entry name" value="DUF3700"/>
    <property type="match status" value="1"/>
</dbReference>
<evidence type="ECO:0000313" key="3">
    <source>
        <dbReference type="Proteomes" id="UP001190700"/>
    </source>
</evidence>
<evidence type="ECO:0000313" key="2">
    <source>
        <dbReference type="EMBL" id="KAK3257969.1"/>
    </source>
</evidence>
<dbReference type="InterPro" id="IPR029055">
    <property type="entry name" value="Ntn_hydrolases_N"/>
</dbReference>
<accession>A0AAE0FE87</accession>
<protein>
    <recommendedName>
        <fullName evidence="1">DUF3700 domain-containing protein</fullName>
    </recommendedName>
</protein>
<evidence type="ECO:0000259" key="1">
    <source>
        <dbReference type="Pfam" id="PF12481"/>
    </source>
</evidence>
<sequence>MLCVFKAEGSCCDTPVECSLIKARETEDDAAAIDRCVLHPKDENGSFVAYERPDEKTRRCSGMATKMSYNEAMAGGVTCVALSRIIRKMGDKVVQRAVERNLGANSDYVTDARIILLHVQASLAKARWGKASNVLNGLSLMKRSGSQKSLAQVEGRRPRMSITDVKEFTPPVPQQPVSTTPQLPREIVVKTLCREFNGVFSFVYVDPIRKYIFAARSIDGSAPLFWYTDSRGSLVLTSEQVCIPAAIRNDESSTLSGMVPPGHFHLGAFGAPPKFVKFAELPVQAPAAIAAPDANTPCATAA</sequence>
<dbReference type="Gene3D" id="3.60.20.10">
    <property type="entry name" value="Glutamine Phosphoribosylpyrophosphate, subunit 1, domain 1"/>
    <property type="match status" value="1"/>
</dbReference>
<dbReference type="Proteomes" id="UP001190700">
    <property type="component" value="Unassembled WGS sequence"/>
</dbReference>
<dbReference type="SUPFAM" id="SSF56235">
    <property type="entry name" value="N-terminal nucleophile aminohydrolases (Ntn hydrolases)"/>
    <property type="match status" value="1"/>
</dbReference>
<dbReference type="EMBL" id="LGRX02019936">
    <property type="protein sequence ID" value="KAK3257969.1"/>
    <property type="molecule type" value="Genomic_DNA"/>
</dbReference>
<reference evidence="2 3" key="1">
    <citation type="journal article" date="2015" name="Genome Biol. Evol.">
        <title>Comparative Genomics of a Bacterivorous Green Alga Reveals Evolutionary Causalities and Consequences of Phago-Mixotrophic Mode of Nutrition.</title>
        <authorList>
            <person name="Burns J.A."/>
            <person name="Paasch A."/>
            <person name="Narechania A."/>
            <person name="Kim E."/>
        </authorList>
    </citation>
    <scope>NUCLEOTIDE SEQUENCE [LARGE SCALE GENOMIC DNA]</scope>
    <source>
        <strain evidence="2 3">PLY_AMNH</strain>
    </source>
</reference>
<keyword evidence="3" id="KW-1185">Reference proteome</keyword>
<organism evidence="2 3">
    <name type="scientific">Cymbomonas tetramitiformis</name>
    <dbReference type="NCBI Taxonomy" id="36881"/>
    <lineage>
        <taxon>Eukaryota</taxon>
        <taxon>Viridiplantae</taxon>
        <taxon>Chlorophyta</taxon>
        <taxon>Pyramimonadophyceae</taxon>
        <taxon>Pyramimonadales</taxon>
        <taxon>Pyramimonadaceae</taxon>
        <taxon>Cymbomonas</taxon>
    </lineage>
</organism>
<dbReference type="InterPro" id="IPR024286">
    <property type="entry name" value="DUF3700"/>
</dbReference>
<proteinExistence type="predicted"/>
<gene>
    <name evidence="2" type="ORF">CYMTET_32959</name>
</gene>
<comment type="caution">
    <text evidence="2">The sequence shown here is derived from an EMBL/GenBank/DDBJ whole genome shotgun (WGS) entry which is preliminary data.</text>
</comment>
<dbReference type="AlphaFoldDB" id="A0AAE0FE87"/>